<dbReference type="RefSeq" id="WP_065996930.1">
    <property type="nucleotide sequence ID" value="NZ_MDEO01000026.1"/>
</dbReference>
<evidence type="ECO:0008006" key="4">
    <source>
        <dbReference type="Google" id="ProtNLM"/>
    </source>
</evidence>
<dbReference type="STRING" id="1566387.QV13_05480"/>
<name>A0A1C2E7K5_9HYPH</name>
<feature type="chain" id="PRO_5008660264" description="Nuclease" evidence="1">
    <location>
        <begin position="21"/>
        <end position="223"/>
    </location>
</feature>
<evidence type="ECO:0000313" key="2">
    <source>
        <dbReference type="EMBL" id="OCX22893.1"/>
    </source>
</evidence>
<evidence type="ECO:0000313" key="3">
    <source>
        <dbReference type="Proteomes" id="UP000094412"/>
    </source>
</evidence>
<dbReference type="SUPFAM" id="SSF50199">
    <property type="entry name" value="Staphylococcal nuclease"/>
    <property type="match status" value="1"/>
</dbReference>
<dbReference type="InterPro" id="IPR035437">
    <property type="entry name" value="SNase_OB-fold_sf"/>
</dbReference>
<reference evidence="2 3" key="1">
    <citation type="submission" date="2016-08" db="EMBL/GenBank/DDBJ databases">
        <title>Whole genome sequence of Mesorhizobium sp. strain UASWS1009 isolated from industrial sewage.</title>
        <authorList>
            <person name="Crovadore J."/>
            <person name="Calmin G."/>
            <person name="Chablais R."/>
            <person name="Cochard B."/>
            <person name="Lefort F."/>
        </authorList>
    </citation>
    <scope>NUCLEOTIDE SEQUENCE [LARGE SCALE GENOMIC DNA]</scope>
    <source>
        <strain evidence="2 3">UASWS1009</strain>
    </source>
</reference>
<dbReference type="OrthoDB" id="8349049at2"/>
<gene>
    <name evidence="2" type="ORF">QV13_05480</name>
</gene>
<comment type="caution">
    <text evidence="2">The sequence shown here is derived from an EMBL/GenBank/DDBJ whole genome shotgun (WGS) entry which is preliminary data.</text>
</comment>
<protein>
    <recommendedName>
        <fullName evidence="4">Nuclease</fullName>
    </recommendedName>
</protein>
<dbReference type="Proteomes" id="UP000094412">
    <property type="component" value="Unassembled WGS sequence"/>
</dbReference>
<dbReference type="AlphaFoldDB" id="A0A1C2E7K5"/>
<keyword evidence="3" id="KW-1185">Reference proteome</keyword>
<evidence type="ECO:0000256" key="1">
    <source>
        <dbReference type="SAM" id="SignalP"/>
    </source>
</evidence>
<proteinExistence type="predicted"/>
<dbReference type="Gene3D" id="2.40.50.90">
    <property type="match status" value="1"/>
</dbReference>
<accession>A0A1C2E7K5</accession>
<sequence length="223" mass="23617">MRAIAPISISVLLASASTVAAQKATAPRRAKFVEYYQNAYANGRDLVPGPQRAPDPASLEKALRLETVIPEAALTGNAFVDAENTIIKLVGAQGCQSTQQLQLNGMRATCTMLSLAGLNAALQTAAASAGGAFPCHFLGANTGKPSVRFAECFFIGADDRVQPLSEYLIRRGLAFPTRAPDGTALFPEYAAAEAAASKAHVGIWSNASFQHPYGERYRQSQTN</sequence>
<feature type="signal peptide" evidence="1">
    <location>
        <begin position="1"/>
        <end position="20"/>
    </location>
</feature>
<organism evidence="2 3">
    <name type="scientific">Mesorhizobium hungaricum</name>
    <dbReference type="NCBI Taxonomy" id="1566387"/>
    <lineage>
        <taxon>Bacteria</taxon>
        <taxon>Pseudomonadati</taxon>
        <taxon>Pseudomonadota</taxon>
        <taxon>Alphaproteobacteria</taxon>
        <taxon>Hyphomicrobiales</taxon>
        <taxon>Phyllobacteriaceae</taxon>
        <taxon>Mesorhizobium</taxon>
    </lineage>
</organism>
<dbReference type="EMBL" id="MDEO01000026">
    <property type="protein sequence ID" value="OCX22893.1"/>
    <property type="molecule type" value="Genomic_DNA"/>
</dbReference>
<keyword evidence="1" id="KW-0732">Signal</keyword>